<organism evidence="1 2">
    <name type="scientific">Mycoplasmopsis edwardii</name>
    <dbReference type="NCBI Taxonomy" id="53558"/>
    <lineage>
        <taxon>Bacteria</taxon>
        <taxon>Bacillati</taxon>
        <taxon>Mycoplasmatota</taxon>
        <taxon>Mycoplasmoidales</taxon>
        <taxon>Metamycoplasmataceae</taxon>
        <taxon>Mycoplasmopsis</taxon>
    </lineage>
</organism>
<gene>
    <name evidence="1" type="ORF">NCTC10132_00663</name>
</gene>
<protein>
    <submittedName>
        <fullName evidence="1">Uncharacterized protein</fullName>
    </submittedName>
</protein>
<dbReference type="AlphaFoldDB" id="A0A3B0PJ40"/>
<evidence type="ECO:0000313" key="1">
    <source>
        <dbReference type="EMBL" id="SYV97298.1"/>
    </source>
</evidence>
<accession>A0A3B0PJ40</accession>
<sequence length="46" mass="5363">MLNGKYVNINPYTRTKDVVLDTETNEYDPIAENTPKAQMQLQVMKF</sequence>
<dbReference type="KEGG" id="medw:NCTC10132_00663"/>
<name>A0A3B0PJ40_9BACT</name>
<keyword evidence="2" id="KW-1185">Reference proteome</keyword>
<dbReference type="EMBL" id="LS991951">
    <property type="protein sequence ID" value="SYV97298.1"/>
    <property type="molecule type" value="Genomic_DNA"/>
</dbReference>
<reference evidence="2" key="1">
    <citation type="submission" date="2018-06" db="EMBL/GenBank/DDBJ databases">
        <authorList>
            <consortium name="Pathogen Informatics"/>
        </authorList>
    </citation>
    <scope>NUCLEOTIDE SEQUENCE [LARGE SCALE GENOMIC DNA]</scope>
    <source>
        <strain evidence="2">NCTC10132</strain>
    </source>
</reference>
<dbReference type="Proteomes" id="UP000257559">
    <property type="component" value="Chromosome"/>
</dbReference>
<evidence type="ECO:0000313" key="2">
    <source>
        <dbReference type="Proteomes" id="UP000257559"/>
    </source>
</evidence>
<proteinExistence type="predicted"/>